<accession>D5BQ20</accession>
<dbReference type="GO" id="GO:0019310">
    <property type="term" value="P:inositol catabolic process"/>
    <property type="evidence" value="ECO:0007669"/>
    <property type="project" value="InterPro"/>
</dbReference>
<dbReference type="PANTHER" id="PTHR39193">
    <property type="entry name" value="5-DEOXY-GLUCURONATE ISOMERASE"/>
    <property type="match status" value="1"/>
</dbReference>
<sequence>MADLLISPDLNGKAVQDITPASAGWGHVGFATYDLAPGSMIDASIAATGDANQDVEICLVLLSGSASISAGGQDFGLLKGRKSVFDRVPPFAVYVPKNTDFTVTAETACEVAVCRAPGLDGSHPVRLITPDDMSLEVRGSGSNTRHICNILPETEPADSLLVVEVITESGNWSSYPPHKHDTDDLPHESYLEETYYHRVDPPQGYVMHRVYNDDRSLDESMAAGDRSVVLVPEGYHPVGVPHGYDSYYLNVMAGPKRVWKFRNDPDHDWIVNPK</sequence>
<evidence type="ECO:0000313" key="2">
    <source>
        <dbReference type="EMBL" id="ADE38518.1"/>
    </source>
</evidence>
<dbReference type="Pfam" id="PF04962">
    <property type="entry name" value="KduI"/>
    <property type="match status" value="1"/>
</dbReference>
<dbReference type="STRING" id="488538.SAR116_0275"/>
<dbReference type="InterPro" id="IPR021120">
    <property type="entry name" value="KduI/IolB_isomerase"/>
</dbReference>
<dbReference type="eggNOG" id="COG3718">
    <property type="taxonomic scope" value="Bacteria"/>
</dbReference>
<dbReference type="Proteomes" id="UP000007460">
    <property type="component" value="Chromosome"/>
</dbReference>
<dbReference type="EMBL" id="CP001751">
    <property type="protein sequence ID" value="ADE38518.1"/>
    <property type="molecule type" value="Genomic_DNA"/>
</dbReference>
<dbReference type="SUPFAM" id="SSF51182">
    <property type="entry name" value="RmlC-like cupins"/>
    <property type="match status" value="1"/>
</dbReference>
<dbReference type="OrthoDB" id="6121073at2"/>
<name>D5BQ20_PUNMI</name>
<evidence type="ECO:0000313" key="3">
    <source>
        <dbReference type="Proteomes" id="UP000007460"/>
    </source>
</evidence>
<dbReference type="PIRSF" id="PIRSF036628">
    <property type="entry name" value="IolB"/>
    <property type="match status" value="1"/>
</dbReference>
<keyword evidence="1" id="KW-0413">Isomerase</keyword>
<protein>
    <recommendedName>
        <fullName evidence="4">5-deoxy-glucuronate isomerase</fullName>
    </recommendedName>
</protein>
<organism evidence="2 3">
    <name type="scientific">Puniceispirillum marinum (strain IMCC1322)</name>
    <dbReference type="NCBI Taxonomy" id="488538"/>
    <lineage>
        <taxon>Bacteria</taxon>
        <taxon>Pseudomonadati</taxon>
        <taxon>Pseudomonadota</taxon>
        <taxon>Alphaproteobacteria</taxon>
        <taxon>Candidatus Puniceispirillales</taxon>
        <taxon>Candidatus Puniceispirillaceae</taxon>
        <taxon>Candidatus Puniceispirillum</taxon>
    </lineage>
</organism>
<gene>
    <name evidence="2" type="ordered locus">SAR116_0275</name>
</gene>
<dbReference type="GO" id="GO:0008880">
    <property type="term" value="F:glucuronate isomerase activity"/>
    <property type="evidence" value="ECO:0007669"/>
    <property type="project" value="InterPro"/>
</dbReference>
<dbReference type="Gene3D" id="2.60.120.10">
    <property type="entry name" value="Jelly Rolls"/>
    <property type="match status" value="2"/>
</dbReference>
<evidence type="ECO:0000256" key="1">
    <source>
        <dbReference type="ARBA" id="ARBA00023235"/>
    </source>
</evidence>
<dbReference type="InterPro" id="IPR024203">
    <property type="entry name" value="Deoxy-glucuronate_isom_IolB"/>
</dbReference>
<reference evidence="2 3" key="1">
    <citation type="journal article" date="2010" name="J. Bacteriol.">
        <title>Complete genome sequence of "Candidatus Puniceispirillum marinum" IMCC1322, a representative of the SAR116 clade in the Alphaproteobacteria.</title>
        <authorList>
            <person name="Oh H.M."/>
            <person name="Kwon K.K."/>
            <person name="Kang I."/>
            <person name="Kang S.G."/>
            <person name="Lee J.H."/>
            <person name="Kim S.J."/>
            <person name="Cho J.C."/>
        </authorList>
    </citation>
    <scope>NUCLEOTIDE SEQUENCE [LARGE SCALE GENOMIC DNA]</scope>
    <source>
        <strain evidence="2 3">IMCC1322</strain>
    </source>
</reference>
<dbReference type="AlphaFoldDB" id="D5BQ20"/>
<dbReference type="PANTHER" id="PTHR39193:SF1">
    <property type="entry name" value="5-DEOXY-GLUCURONATE ISOMERASE"/>
    <property type="match status" value="1"/>
</dbReference>
<dbReference type="InterPro" id="IPR014710">
    <property type="entry name" value="RmlC-like_jellyroll"/>
</dbReference>
<dbReference type="KEGG" id="apb:SAR116_0275"/>
<proteinExistence type="predicted"/>
<dbReference type="NCBIfam" id="TIGR04378">
    <property type="entry name" value="myo_inos_iolB"/>
    <property type="match status" value="1"/>
</dbReference>
<dbReference type="InterPro" id="IPR011051">
    <property type="entry name" value="RmlC_Cupin_sf"/>
</dbReference>
<keyword evidence="3" id="KW-1185">Reference proteome</keyword>
<dbReference type="RefSeq" id="WP_013045148.1">
    <property type="nucleotide sequence ID" value="NC_014010.1"/>
</dbReference>
<dbReference type="HOGENOM" id="CLU_066438_1_0_5"/>
<evidence type="ECO:0008006" key="4">
    <source>
        <dbReference type="Google" id="ProtNLM"/>
    </source>
</evidence>